<organism evidence="2 3">
    <name type="scientific">Hydrogenophaga taeniospiralis CCUG 15921</name>
    <dbReference type="NCBI Taxonomy" id="1281780"/>
    <lineage>
        <taxon>Bacteria</taxon>
        <taxon>Pseudomonadati</taxon>
        <taxon>Pseudomonadota</taxon>
        <taxon>Betaproteobacteria</taxon>
        <taxon>Burkholderiales</taxon>
        <taxon>Comamonadaceae</taxon>
        <taxon>Hydrogenophaga</taxon>
    </lineage>
</organism>
<sequence>MKKSLLLRLPDIVAHGHRQASHFLASLEDRQRIAWHPRQRALSAHGAAHTPDHSDHPSSDHRDHLVCGDDLAVLAALLAGHPGLPRLRGRVGLICFDPGPDAPAARAGSAAQADKERLTGLTLRLLLMRALLADTGFIRVRLGQDPAGCARLVVDTVFGSENCAQDILWHTPPSPRMASAALRHGMVHVYAKHRRRVEPVLPGPTVPWGPSSSPAEAMLRHLLAVSTAPGDTVVAFNAGAEIAAVAAPSARQWVITAPDTPACDTLHQRLSARGARPFLRQAV</sequence>
<dbReference type="GO" id="GO:0032259">
    <property type="term" value="P:methylation"/>
    <property type="evidence" value="ECO:0007669"/>
    <property type="project" value="UniProtKB-KW"/>
</dbReference>
<proteinExistence type="predicted"/>
<accession>A0A9X4NN65</accession>
<reference evidence="2" key="1">
    <citation type="submission" date="2013-01" db="EMBL/GenBank/DDBJ databases">
        <title>Genome draft of Hydrogenophaga taeniospiralis 2K1.</title>
        <authorList>
            <person name="Gomila M."/>
            <person name="Lalucat J."/>
        </authorList>
    </citation>
    <scope>NUCLEOTIDE SEQUENCE</scope>
    <source>
        <strain evidence="2">CCUG 15921</strain>
    </source>
</reference>
<keyword evidence="2" id="KW-0489">Methyltransferase</keyword>
<evidence type="ECO:0000313" key="3">
    <source>
        <dbReference type="Proteomes" id="UP001152876"/>
    </source>
</evidence>
<evidence type="ECO:0000256" key="1">
    <source>
        <dbReference type="SAM" id="MobiDB-lite"/>
    </source>
</evidence>
<comment type="caution">
    <text evidence="2">The sequence shown here is derived from an EMBL/GenBank/DDBJ whole genome shotgun (WGS) entry which is preliminary data.</text>
</comment>
<gene>
    <name evidence="2" type="ORF">H010_03282</name>
</gene>
<dbReference type="RefSeq" id="WP_068170156.1">
    <property type="nucleotide sequence ID" value="NZ_AOGK01000002.1"/>
</dbReference>
<dbReference type="SUPFAM" id="SSF53335">
    <property type="entry name" value="S-adenosyl-L-methionine-dependent methyltransferases"/>
    <property type="match status" value="1"/>
</dbReference>
<evidence type="ECO:0000313" key="2">
    <source>
        <dbReference type="EMBL" id="MDG5974257.1"/>
    </source>
</evidence>
<protein>
    <submittedName>
        <fullName evidence="2">Adenine-specific DNA methylase</fullName>
    </submittedName>
</protein>
<keyword evidence="3" id="KW-1185">Reference proteome</keyword>
<name>A0A9X4NN65_9BURK</name>
<feature type="region of interest" description="Disordered" evidence="1">
    <location>
        <begin position="38"/>
        <end position="62"/>
    </location>
</feature>
<dbReference type="EMBL" id="AOGK01000002">
    <property type="protein sequence ID" value="MDG5974257.1"/>
    <property type="molecule type" value="Genomic_DNA"/>
</dbReference>
<dbReference type="Proteomes" id="UP001152876">
    <property type="component" value="Unassembled WGS sequence"/>
</dbReference>
<dbReference type="AlphaFoldDB" id="A0A9X4NN65"/>
<keyword evidence="2" id="KW-0808">Transferase</keyword>
<dbReference type="InterPro" id="IPR029063">
    <property type="entry name" value="SAM-dependent_MTases_sf"/>
</dbReference>
<dbReference type="GO" id="GO:0008168">
    <property type="term" value="F:methyltransferase activity"/>
    <property type="evidence" value="ECO:0007669"/>
    <property type="project" value="UniProtKB-KW"/>
</dbReference>
<feature type="compositionally biased region" description="Basic and acidic residues" evidence="1">
    <location>
        <begin position="50"/>
        <end position="62"/>
    </location>
</feature>